<proteinExistence type="predicted"/>
<dbReference type="Proteomes" id="UP000572540">
    <property type="component" value="Unassembled WGS sequence"/>
</dbReference>
<dbReference type="EMBL" id="JACCAU010000001">
    <property type="protein sequence ID" value="NYH14492.1"/>
    <property type="molecule type" value="Genomic_DNA"/>
</dbReference>
<evidence type="ECO:0000313" key="2">
    <source>
        <dbReference type="Proteomes" id="UP000572540"/>
    </source>
</evidence>
<name>A0A7Y9W5S5_9BURK</name>
<comment type="caution">
    <text evidence="1">The sequence shown here is derived from an EMBL/GenBank/DDBJ whole genome shotgun (WGS) entry which is preliminary data.</text>
</comment>
<organism evidence="1 2">
    <name type="scientific">Paraburkholderia bryophila</name>
    <dbReference type="NCBI Taxonomy" id="420952"/>
    <lineage>
        <taxon>Bacteria</taxon>
        <taxon>Pseudomonadati</taxon>
        <taxon>Pseudomonadota</taxon>
        <taxon>Betaproteobacteria</taxon>
        <taxon>Burkholderiales</taxon>
        <taxon>Burkholderiaceae</taxon>
        <taxon>Paraburkholderia</taxon>
    </lineage>
</organism>
<gene>
    <name evidence="1" type="ORF">GGD41_001720</name>
</gene>
<reference evidence="1 2" key="1">
    <citation type="submission" date="2020-07" db="EMBL/GenBank/DDBJ databases">
        <title>Exploring microbial biodiversity for novel pathways involved in the catabolism of aromatic compounds derived from lignin.</title>
        <authorList>
            <person name="Elkins J."/>
        </authorList>
    </citation>
    <scope>NUCLEOTIDE SEQUENCE [LARGE SCALE GENOMIC DNA]</scope>
    <source>
        <strain evidence="1 2">H2C3B</strain>
    </source>
</reference>
<sequence length="105" mass="11528">MLCDRLVGGRAVVGTFSSDLCDFAVDLGQQRRDLRRIIVVLIRQGVRHDQATVGINGQMQLAPAPAGLRTVLLLQPVMPSAWRNRSLNAPPSDSIVSMARSEYWA</sequence>
<dbReference type="AlphaFoldDB" id="A0A7Y9W5S5"/>
<protein>
    <submittedName>
        <fullName evidence="1">Uncharacterized protein</fullName>
    </submittedName>
</protein>
<accession>A0A7Y9W5S5</accession>
<evidence type="ECO:0000313" key="1">
    <source>
        <dbReference type="EMBL" id="NYH14492.1"/>
    </source>
</evidence>